<comment type="caution">
    <text evidence="1">Lacks conserved residue(s) required for the propagation of feature annotation.</text>
</comment>
<reference evidence="4" key="1">
    <citation type="submission" date="2021-04" db="EMBL/GenBank/DDBJ databases">
        <title>First draft genome resource for Brassicaceae pathogens Fusarium oxysporum f. sp. raphani and Fusarium oxysporum f. sp. rapae.</title>
        <authorList>
            <person name="Asai S."/>
        </authorList>
    </citation>
    <scope>NUCLEOTIDE SEQUENCE</scope>
    <source>
        <strain evidence="4">Tf1262</strain>
    </source>
</reference>
<dbReference type="PANTHER" id="PTHR10127">
    <property type="entry name" value="DISCOIDIN, CUB, EGF, LAMININ , AND ZINC METALLOPROTEASE DOMAIN CONTAINING"/>
    <property type="match status" value="1"/>
</dbReference>
<name>A0A8J5QFP3_FUSOX</name>
<dbReference type="GO" id="GO:0004222">
    <property type="term" value="F:metalloendopeptidase activity"/>
    <property type="evidence" value="ECO:0007669"/>
    <property type="project" value="UniProtKB-UniRule"/>
</dbReference>
<proteinExistence type="predicted"/>
<keyword evidence="1" id="KW-0479">Metal-binding</keyword>
<keyword evidence="1" id="KW-0862">Zinc</keyword>
<feature type="active site" evidence="1">
    <location>
        <position position="239"/>
    </location>
</feature>
<comment type="cofactor">
    <cofactor evidence="1">
        <name>Zn(2+)</name>
        <dbReference type="ChEBI" id="CHEBI:29105"/>
    </cofactor>
    <text evidence="1">Binds 1 zinc ion per subunit.</text>
</comment>
<dbReference type="InterPro" id="IPR001506">
    <property type="entry name" value="Peptidase_M12A"/>
</dbReference>
<evidence type="ECO:0000313" key="4">
    <source>
        <dbReference type="EMBL" id="KAG7438913.1"/>
    </source>
</evidence>
<dbReference type="EMBL" id="JAELUR010000001">
    <property type="protein sequence ID" value="KAG7438913.1"/>
    <property type="molecule type" value="Genomic_DNA"/>
</dbReference>
<feature type="binding site" evidence="1">
    <location>
        <position position="242"/>
    </location>
    <ligand>
        <name>Zn(2+)</name>
        <dbReference type="ChEBI" id="CHEBI:29105"/>
        <note>catalytic</note>
    </ligand>
</feature>
<keyword evidence="1" id="KW-0378">Hydrolase</keyword>
<feature type="binding site" evidence="1">
    <location>
        <position position="238"/>
    </location>
    <ligand>
        <name>Zn(2+)</name>
        <dbReference type="ChEBI" id="CHEBI:29105"/>
        <note>catalytic</note>
    </ligand>
</feature>
<dbReference type="InterPro" id="IPR001762">
    <property type="entry name" value="Disintegrin_dom"/>
</dbReference>
<keyword evidence="1" id="KW-0645">Protease</keyword>
<feature type="binding site" evidence="1">
    <location>
        <position position="248"/>
    </location>
    <ligand>
        <name>Zn(2+)</name>
        <dbReference type="ChEBI" id="CHEBI:29105"/>
        <note>catalytic</note>
    </ligand>
</feature>
<dbReference type="PROSITE" id="PS51864">
    <property type="entry name" value="ASTACIN"/>
    <property type="match status" value="1"/>
</dbReference>
<dbReference type="Pfam" id="PF01400">
    <property type="entry name" value="Astacin"/>
    <property type="match status" value="1"/>
</dbReference>
<feature type="domain" description="Peptidase M12A" evidence="3">
    <location>
        <begin position="126"/>
        <end position="359"/>
    </location>
</feature>
<organism evidence="4 5">
    <name type="scientific">Fusarium oxysporum f. sp. raphani</name>
    <dbReference type="NCBI Taxonomy" id="96318"/>
    <lineage>
        <taxon>Eukaryota</taxon>
        <taxon>Fungi</taxon>
        <taxon>Dikarya</taxon>
        <taxon>Ascomycota</taxon>
        <taxon>Pezizomycotina</taxon>
        <taxon>Sordariomycetes</taxon>
        <taxon>Hypocreomycetidae</taxon>
        <taxon>Hypocreales</taxon>
        <taxon>Nectriaceae</taxon>
        <taxon>Fusarium</taxon>
        <taxon>Fusarium oxysporum species complex</taxon>
    </lineage>
</organism>
<comment type="caution">
    <text evidence="4">The sequence shown here is derived from an EMBL/GenBank/DDBJ whole genome shotgun (WGS) entry which is preliminary data.</text>
</comment>
<dbReference type="PANTHER" id="PTHR10127:SF850">
    <property type="entry name" value="METALLOENDOPEPTIDASE"/>
    <property type="match status" value="1"/>
</dbReference>
<dbReference type="PROSITE" id="PS50214">
    <property type="entry name" value="DISINTEGRIN_2"/>
    <property type="match status" value="1"/>
</dbReference>
<sequence length="554" mass="60171">MACVRFNCQSTHVTSTEKYLEESMLKGYNLPFVLFTGLSTLFSCCDAAGRNTSLAEDLTGFGNNLTTINIEYQVWAGCGPPENLTTVRRRVAYVVVNGLAVIDGDVVYGTEGDILADRVADSITKRSLSNRAPGGRWPNAIVPYSWSDEDVSSWLSDADKSSRMKLFEEAAKVWMDRLPWLHIIHITTPYDPKATTPAGRITVQFVKGGTSSSPLGRAERQDWSFISLGEPYLSTYVHEIGHTLGLQHEHKRPDRDQYFNLDCSALMDDEKGVAPVCTSEDKCQGWGCQFTALVDPLIYNFEGPYDTSSVMHYFERSAAKDFSSQPLTGIKPGVRVGRTSRPTLMDLLRVCNMYQLQCAGRGICGDGILSPANGEECDPGCGTSDTCTEDCKLKPVCGNRVVEAGEECDDGPAGSAACTTSCKKKPVCGNGLVEDGEECDDGASGSTTCTKDCKKITCIETCDPDPRFNKCDITTSCIKVEGGSAASAGKHYCACQGGFRAPLGQPQMRLPWFKPISQEGRVFVEPGQACNILCNAYTLGKDGCKEVAEQAVCY</sequence>
<feature type="domain" description="Disintegrin" evidence="2">
    <location>
        <begin position="394"/>
        <end position="477"/>
    </location>
</feature>
<evidence type="ECO:0000259" key="3">
    <source>
        <dbReference type="PROSITE" id="PS51864"/>
    </source>
</evidence>
<dbReference type="InterPro" id="IPR006026">
    <property type="entry name" value="Peptidase_Metallo"/>
</dbReference>
<dbReference type="GO" id="GO:0006508">
    <property type="term" value="P:proteolysis"/>
    <property type="evidence" value="ECO:0007669"/>
    <property type="project" value="UniProtKB-KW"/>
</dbReference>
<evidence type="ECO:0000259" key="2">
    <source>
        <dbReference type="PROSITE" id="PS50214"/>
    </source>
</evidence>
<gene>
    <name evidence="4" type="primary">VMP</name>
    <name evidence="4" type="ORF">Forpi1262_v000007</name>
</gene>
<evidence type="ECO:0000313" key="5">
    <source>
        <dbReference type="Proteomes" id="UP000693942"/>
    </source>
</evidence>
<dbReference type="AlphaFoldDB" id="A0A8J5QFP3"/>
<accession>A0A8J5QFP3</accession>
<keyword evidence="1" id="KW-0482">Metalloprotease</keyword>
<dbReference type="GO" id="GO:0008270">
    <property type="term" value="F:zinc ion binding"/>
    <property type="evidence" value="ECO:0007669"/>
    <property type="project" value="UniProtKB-UniRule"/>
</dbReference>
<dbReference type="Proteomes" id="UP000693942">
    <property type="component" value="Unassembled WGS sequence"/>
</dbReference>
<evidence type="ECO:0000256" key="1">
    <source>
        <dbReference type="PROSITE-ProRule" id="PRU01211"/>
    </source>
</evidence>
<dbReference type="SMART" id="SM00235">
    <property type="entry name" value="ZnMc"/>
    <property type="match status" value="1"/>
</dbReference>
<protein>
    <submittedName>
        <fullName evidence="4">Nematocyst expressed protein 6</fullName>
    </submittedName>
</protein>